<dbReference type="Proteomes" id="UP001419268">
    <property type="component" value="Unassembled WGS sequence"/>
</dbReference>
<protein>
    <submittedName>
        <fullName evidence="1">Uncharacterized protein</fullName>
    </submittedName>
</protein>
<organism evidence="1 2">
    <name type="scientific">Stephania cephalantha</name>
    <dbReference type="NCBI Taxonomy" id="152367"/>
    <lineage>
        <taxon>Eukaryota</taxon>
        <taxon>Viridiplantae</taxon>
        <taxon>Streptophyta</taxon>
        <taxon>Embryophyta</taxon>
        <taxon>Tracheophyta</taxon>
        <taxon>Spermatophyta</taxon>
        <taxon>Magnoliopsida</taxon>
        <taxon>Ranunculales</taxon>
        <taxon>Menispermaceae</taxon>
        <taxon>Menispermoideae</taxon>
        <taxon>Cissampelideae</taxon>
        <taxon>Stephania</taxon>
    </lineage>
</organism>
<name>A0AAP0P6P9_9MAGN</name>
<reference evidence="1 2" key="1">
    <citation type="submission" date="2024-01" db="EMBL/GenBank/DDBJ databases">
        <title>Genome assemblies of Stephania.</title>
        <authorList>
            <person name="Yang L."/>
        </authorList>
    </citation>
    <scope>NUCLEOTIDE SEQUENCE [LARGE SCALE GENOMIC DNA]</scope>
    <source>
        <strain evidence="1">JXDWG</strain>
        <tissue evidence="1">Leaf</tissue>
    </source>
</reference>
<proteinExistence type="predicted"/>
<evidence type="ECO:0000313" key="2">
    <source>
        <dbReference type="Proteomes" id="UP001419268"/>
    </source>
</evidence>
<comment type="caution">
    <text evidence="1">The sequence shown here is derived from an EMBL/GenBank/DDBJ whole genome shotgun (WGS) entry which is preliminary data.</text>
</comment>
<sequence>MPRYFSLHPSYNPQDINKERTSGCRLLLNFKLGGCLQPTISQFSILLGNQ</sequence>
<dbReference type="AlphaFoldDB" id="A0AAP0P6P9"/>
<keyword evidence="2" id="KW-1185">Reference proteome</keyword>
<gene>
    <name evidence="1" type="ORF">Scep_012436</name>
</gene>
<evidence type="ECO:0000313" key="1">
    <source>
        <dbReference type="EMBL" id="KAK9132908.1"/>
    </source>
</evidence>
<accession>A0AAP0P6P9</accession>
<dbReference type="EMBL" id="JBBNAG010000005">
    <property type="protein sequence ID" value="KAK9132908.1"/>
    <property type="molecule type" value="Genomic_DNA"/>
</dbReference>